<dbReference type="PANTHER" id="PTHR34472">
    <property type="entry name" value="SULFUR CARRIER PROTEIN THIS"/>
    <property type="match status" value="1"/>
</dbReference>
<dbReference type="Proteomes" id="UP000243679">
    <property type="component" value="Chromosome"/>
</dbReference>
<dbReference type="Gene3D" id="3.10.20.30">
    <property type="match status" value="1"/>
</dbReference>
<dbReference type="AlphaFoldDB" id="A0A1Q2SMN4"/>
<dbReference type="InterPro" id="IPR016155">
    <property type="entry name" value="Mopterin_synth/thiamin_S_b"/>
</dbReference>
<accession>A0A1Q2SMN4</accession>
<dbReference type="InterPro" id="IPR003749">
    <property type="entry name" value="ThiS/MoaD-like"/>
</dbReference>
<evidence type="ECO:0008006" key="3">
    <source>
        <dbReference type="Google" id="ProtNLM"/>
    </source>
</evidence>
<dbReference type="KEGG" id="ntt:TAO_1026"/>
<proteinExistence type="predicted"/>
<name>A0A1Q2SMN4_9GAMM</name>
<evidence type="ECO:0000313" key="1">
    <source>
        <dbReference type="EMBL" id="BAW80396.1"/>
    </source>
</evidence>
<gene>
    <name evidence="1" type="ORF">TAO_1026</name>
</gene>
<protein>
    <recommendedName>
        <fullName evidence="3">Thiamine biosynthesis protein ThiS</fullName>
    </recommendedName>
</protein>
<dbReference type="SUPFAM" id="SSF54285">
    <property type="entry name" value="MoaD/ThiS"/>
    <property type="match status" value="1"/>
</dbReference>
<dbReference type="Pfam" id="PF02597">
    <property type="entry name" value="ThiS"/>
    <property type="match status" value="1"/>
</dbReference>
<dbReference type="InterPro" id="IPR012675">
    <property type="entry name" value="Beta-grasp_dom_sf"/>
</dbReference>
<dbReference type="PANTHER" id="PTHR34472:SF1">
    <property type="entry name" value="SULFUR CARRIER PROTEIN THIS"/>
    <property type="match status" value="1"/>
</dbReference>
<dbReference type="NCBIfam" id="TIGR01683">
    <property type="entry name" value="thiS"/>
    <property type="match status" value="1"/>
</dbReference>
<sequence>MEILLNGEIYKIPENYALSDLIMRLNLQEKRIAVEINEDIIPRSQYIHRCLQSGDKVEIVHAIGGGSN</sequence>
<organism evidence="1 2">
    <name type="scientific">Candidatus Nitrosoglobus terrae</name>
    <dbReference type="NCBI Taxonomy" id="1630141"/>
    <lineage>
        <taxon>Bacteria</taxon>
        <taxon>Pseudomonadati</taxon>
        <taxon>Pseudomonadota</taxon>
        <taxon>Gammaproteobacteria</taxon>
        <taxon>Chromatiales</taxon>
        <taxon>Chromatiaceae</taxon>
        <taxon>Candidatus Nitrosoglobus</taxon>
    </lineage>
</organism>
<dbReference type="InterPro" id="IPR010035">
    <property type="entry name" value="Thi_S"/>
</dbReference>
<dbReference type="RefSeq" id="WP_231910593.1">
    <property type="nucleotide sequence ID" value="NZ_AP014836.1"/>
</dbReference>
<evidence type="ECO:0000313" key="2">
    <source>
        <dbReference type="Proteomes" id="UP000243679"/>
    </source>
</evidence>
<keyword evidence="2" id="KW-1185">Reference proteome</keyword>
<reference evidence="1 2" key="1">
    <citation type="journal article" date="2017" name="ISME J.">
        <title>An acid-tolerant ammonia-oxidizing ?-proteobacterium from soil.</title>
        <authorList>
            <person name="Hayatsu M."/>
            <person name="Tago K."/>
            <person name="Uchiyama I."/>
            <person name="Toyoda A."/>
            <person name="Wang Y."/>
            <person name="Shimomura Y."/>
            <person name="Okubo T."/>
            <person name="Kurisu F."/>
            <person name="Hirono Y."/>
            <person name="Nonaka K."/>
            <person name="Akiyama H."/>
            <person name="Itoh T."/>
            <person name="Takami H."/>
        </authorList>
    </citation>
    <scope>NUCLEOTIDE SEQUENCE [LARGE SCALE GENOMIC DNA]</scope>
    <source>
        <strain evidence="1 2">TAO100</strain>
    </source>
</reference>
<dbReference type="EMBL" id="AP014836">
    <property type="protein sequence ID" value="BAW80396.1"/>
    <property type="molecule type" value="Genomic_DNA"/>
</dbReference>
<dbReference type="CDD" id="cd00565">
    <property type="entry name" value="Ubl_ThiS"/>
    <property type="match status" value="1"/>
</dbReference>